<dbReference type="EMBL" id="CYKH01001681">
    <property type="protein sequence ID" value="CUG88901.1"/>
    <property type="molecule type" value="Genomic_DNA"/>
</dbReference>
<keyword evidence="1" id="KW-0812">Transmembrane</keyword>
<accession>A0A0S4JG21</accession>
<dbReference type="InterPro" id="IPR002656">
    <property type="entry name" value="Acyl_transf_3_dom"/>
</dbReference>
<evidence type="ECO:0000313" key="4">
    <source>
        <dbReference type="EMBL" id="CUG88901.1"/>
    </source>
</evidence>
<dbReference type="PANTHER" id="PTHR11161:SF0">
    <property type="entry name" value="O-ACYLTRANSFERASE LIKE PROTEIN"/>
    <property type="match status" value="1"/>
</dbReference>
<dbReference type="InterPro" id="IPR052728">
    <property type="entry name" value="O2_lipid_transport_reg"/>
</dbReference>
<feature type="domain" description="Acyltransferase 3" evidence="3">
    <location>
        <begin position="291"/>
        <end position="677"/>
    </location>
</feature>
<evidence type="ECO:0000259" key="3">
    <source>
        <dbReference type="Pfam" id="PF01757"/>
    </source>
</evidence>
<gene>
    <name evidence="4" type="ORF">BSAL_18120</name>
</gene>
<feature type="chain" id="PRO_5006622340" evidence="2">
    <location>
        <begin position="24"/>
        <end position="699"/>
    </location>
</feature>
<keyword evidence="5" id="KW-1185">Reference proteome</keyword>
<organism evidence="4 5">
    <name type="scientific">Bodo saltans</name>
    <name type="common">Flagellated protozoan</name>
    <dbReference type="NCBI Taxonomy" id="75058"/>
    <lineage>
        <taxon>Eukaryota</taxon>
        <taxon>Discoba</taxon>
        <taxon>Euglenozoa</taxon>
        <taxon>Kinetoplastea</taxon>
        <taxon>Metakinetoplastina</taxon>
        <taxon>Eubodonida</taxon>
        <taxon>Bodonidae</taxon>
        <taxon>Bodo</taxon>
    </lineage>
</organism>
<sequence>MFAQGCVLVCALLLLLTSHLASAQLYPVNGQVPLDGVCAQSPAQLYMSGSFDKITLALSLLAFGNLYDLGSYDLCSMSHDTHYCTTYFGVMCVRDDGSEESIPHGNTCNMGPVLGICVPQECNGSVLSAQVMNYTQHAELFQVAFGVGTLCASAMPSYCSNKSYGFMSADCMDEQKSFTSDSSAVAVFAVIVAFCGTSILCGIAGVYRRWSLAMKSREESSIETERLLPVAEEKVQINDAPSNKSKNVAAAAVTVKQSKLWEVVGWFDLVENARGFFNVKSRNVANVDTKFFDGVRTIAFIFVVYGHCVYFPAQLNFYNPNETAAFLESYASIGIFPAELAVDTFFYLSGFLMFHLYIAVGEKLAGNVGNAKQPPISHIPMMYLRRYLRMTPVMMLTMVFAVWLSVYIPSGVLHRAYHNLPMLQTCKQYWWHQMLYISNMNDAAGWSECMGWFWYLSADFQMFLAAPLLGVVYFIHSRAFVALMGAGIVIITGLQTQQKYAAFLGDGTSFYDKTWMRANPYFFGLACAALVRFPQVRDIFSRSSARWLSYGVGTVLMVSAASMMWLGMKCTLEKVYQGSSYSCPTNFESFMNAYAVSAWGLGMSCLALPWSISAEMGPMKWFLSTKPFAIASKLTFCGYMLHPVIIMILVTDGIQNALFTPLIQYSRFCAAILITFFSATLLHLVVEVPFAKMNDAVTR</sequence>
<dbReference type="GO" id="GO:0016747">
    <property type="term" value="F:acyltransferase activity, transferring groups other than amino-acyl groups"/>
    <property type="evidence" value="ECO:0007669"/>
    <property type="project" value="InterPro"/>
</dbReference>
<evidence type="ECO:0000256" key="1">
    <source>
        <dbReference type="SAM" id="Phobius"/>
    </source>
</evidence>
<feature type="transmembrane region" description="Helical" evidence="1">
    <location>
        <begin position="345"/>
        <end position="366"/>
    </location>
</feature>
<dbReference type="OMA" id="SRHEKQW"/>
<keyword evidence="2" id="KW-0732">Signal</keyword>
<dbReference type="AlphaFoldDB" id="A0A0S4JG21"/>
<dbReference type="Proteomes" id="UP000051952">
    <property type="component" value="Unassembled WGS sequence"/>
</dbReference>
<dbReference type="Pfam" id="PF01757">
    <property type="entry name" value="Acyl_transf_3"/>
    <property type="match status" value="1"/>
</dbReference>
<feature type="transmembrane region" description="Helical" evidence="1">
    <location>
        <begin position="630"/>
        <end position="650"/>
    </location>
</feature>
<evidence type="ECO:0000256" key="2">
    <source>
        <dbReference type="SAM" id="SignalP"/>
    </source>
</evidence>
<keyword evidence="4" id="KW-0012">Acyltransferase</keyword>
<dbReference type="PANTHER" id="PTHR11161">
    <property type="entry name" value="O-ACYLTRANSFERASE"/>
    <property type="match status" value="1"/>
</dbReference>
<feature type="transmembrane region" description="Helical" evidence="1">
    <location>
        <begin position="480"/>
        <end position="498"/>
    </location>
</feature>
<keyword evidence="1" id="KW-1133">Transmembrane helix</keyword>
<evidence type="ECO:0000313" key="5">
    <source>
        <dbReference type="Proteomes" id="UP000051952"/>
    </source>
</evidence>
<feature type="transmembrane region" description="Helical" evidence="1">
    <location>
        <begin position="387"/>
        <end position="408"/>
    </location>
</feature>
<feature type="transmembrane region" description="Helical" evidence="1">
    <location>
        <begin position="184"/>
        <end position="207"/>
    </location>
</feature>
<keyword evidence="4" id="KW-0808">Transferase</keyword>
<feature type="transmembrane region" description="Helical" evidence="1">
    <location>
        <begin position="662"/>
        <end position="686"/>
    </location>
</feature>
<dbReference type="VEuPathDB" id="TriTrypDB:BSAL_18120"/>
<reference evidence="5" key="1">
    <citation type="submission" date="2015-09" db="EMBL/GenBank/DDBJ databases">
        <authorList>
            <consortium name="Pathogen Informatics"/>
        </authorList>
    </citation>
    <scope>NUCLEOTIDE SEQUENCE [LARGE SCALE GENOMIC DNA]</scope>
    <source>
        <strain evidence="5">Lake Konstanz</strain>
    </source>
</reference>
<feature type="signal peptide" evidence="2">
    <location>
        <begin position="1"/>
        <end position="23"/>
    </location>
</feature>
<dbReference type="OrthoDB" id="118951at2759"/>
<feature type="transmembrane region" description="Helical" evidence="1">
    <location>
        <begin position="291"/>
        <end position="313"/>
    </location>
</feature>
<feature type="transmembrane region" description="Helical" evidence="1">
    <location>
        <begin position="452"/>
        <end position="475"/>
    </location>
</feature>
<proteinExistence type="predicted"/>
<protein>
    <submittedName>
        <fullName evidence="4">Acyltransferase, putative</fullName>
    </submittedName>
</protein>
<feature type="transmembrane region" description="Helical" evidence="1">
    <location>
        <begin position="591"/>
        <end position="610"/>
    </location>
</feature>
<keyword evidence="1" id="KW-0472">Membrane</keyword>
<name>A0A0S4JG21_BODSA</name>
<feature type="transmembrane region" description="Helical" evidence="1">
    <location>
        <begin position="518"/>
        <end position="535"/>
    </location>
</feature>
<feature type="transmembrane region" description="Helical" evidence="1">
    <location>
        <begin position="547"/>
        <end position="566"/>
    </location>
</feature>